<dbReference type="AlphaFoldDB" id="A0A397IJZ4"/>
<evidence type="ECO:0000313" key="2">
    <source>
        <dbReference type="EMBL" id="RHZ76329.1"/>
    </source>
</evidence>
<feature type="chain" id="PRO_5017299178" description="Hydrophobin" evidence="1">
    <location>
        <begin position="18"/>
        <end position="191"/>
    </location>
</feature>
<evidence type="ECO:0000256" key="1">
    <source>
        <dbReference type="SAM" id="SignalP"/>
    </source>
</evidence>
<sequence length="191" mass="20791">MATFVTLVLLFLFSVTAHKTTTIIKTRGYTCTIYPRNCKATTTTTTITSKTTTTTTSFIIPISTTILESTTTITITEATYTGLPKKRSNNVICNLDRNGSYLKNKHTKIVFCKPTVYLPCPKVCVKTLTTTTILAATMTTISTSTSLYTTLSLATYAISTCITRGMQCSLAHNCCGNYCVSLDDSPFSTCL</sequence>
<reference evidence="2 3" key="1">
    <citation type="submission" date="2018-08" db="EMBL/GenBank/DDBJ databases">
        <title>Genome and evolution of the arbuscular mycorrhizal fungus Diversispora epigaea (formerly Glomus versiforme) and its bacterial endosymbionts.</title>
        <authorList>
            <person name="Sun X."/>
            <person name="Fei Z."/>
            <person name="Harrison M."/>
        </authorList>
    </citation>
    <scope>NUCLEOTIDE SEQUENCE [LARGE SCALE GENOMIC DNA]</scope>
    <source>
        <strain evidence="2 3">IT104</strain>
    </source>
</reference>
<evidence type="ECO:0008006" key="4">
    <source>
        <dbReference type="Google" id="ProtNLM"/>
    </source>
</evidence>
<feature type="signal peptide" evidence="1">
    <location>
        <begin position="1"/>
        <end position="17"/>
    </location>
</feature>
<keyword evidence="1" id="KW-0732">Signal</keyword>
<dbReference type="EMBL" id="PQFF01000187">
    <property type="protein sequence ID" value="RHZ76329.1"/>
    <property type="molecule type" value="Genomic_DNA"/>
</dbReference>
<accession>A0A397IJZ4</accession>
<comment type="caution">
    <text evidence="2">The sequence shown here is derived from an EMBL/GenBank/DDBJ whole genome shotgun (WGS) entry which is preliminary data.</text>
</comment>
<dbReference type="Proteomes" id="UP000266861">
    <property type="component" value="Unassembled WGS sequence"/>
</dbReference>
<name>A0A397IJZ4_9GLOM</name>
<keyword evidence="3" id="KW-1185">Reference proteome</keyword>
<protein>
    <recommendedName>
        <fullName evidence="4">Hydrophobin</fullName>
    </recommendedName>
</protein>
<evidence type="ECO:0000313" key="3">
    <source>
        <dbReference type="Proteomes" id="UP000266861"/>
    </source>
</evidence>
<organism evidence="2 3">
    <name type="scientific">Diversispora epigaea</name>
    <dbReference type="NCBI Taxonomy" id="1348612"/>
    <lineage>
        <taxon>Eukaryota</taxon>
        <taxon>Fungi</taxon>
        <taxon>Fungi incertae sedis</taxon>
        <taxon>Mucoromycota</taxon>
        <taxon>Glomeromycotina</taxon>
        <taxon>Glomeromycetes</taxon>
        <taxon>Diversisporales</taxon>
        <taxon>Diversisporaceae</taxon>
        <taxon>Diversispora</taxon>
    </lineage>
</organism>
<gene>
    <name evidence="2" type="ORF">Glove_199g43</name>
</gene>
<proteinExistence type="predicted"/>